<sequence>MRWKQRILTALFIILGTTAVFAQSTVTGTVTDPDGKKLQSVTVGVPKTSTVTTTDENGAFRITVPDGTTELEFTLVGYQKQTLPIKGKTAINVTLQAAANALADVVVVGYGTQRKRDVTGTIASVKGDDIKNIPVSNAASALQGRASGVDIVRADGAPGSIPTIRIRGTGTINSADPLVVIDGVPAGGLNDVNSNDIASIEILKDASSSAIYGTRAANGVVLITTKKGNFGDKAKTTVNAYTGNSNPLKYLDLATAPDLVKLKQEEFTNDGNPVPPIWNDPYYATQRTDWQRELFNTGKTNNVDVALRGGSASSNFSLSGNYYDEKGMIINTYFQRYSARFNSEHKLGKRLKVGENFLYSFTNSSGVDTRSTQTGLVWTALRFNPAIPVHNPDGSWGSSKASNELGDINNPVFTAATTDQSNKNNHILTNAYIELEIIKGLTAKANFGYDYNMYNGYNFAIATPDQTRVNSLANLTRSYSQGTSFLTDYFLTYNNVFNNTHSVNVTAGYSAQSFNSESYSAARSGYDDPAWDHRILNNGSSANQFANGSQGANGLRSYFVRANYAYKSKYLATFTWRDDGSSRFPPDKRWGSFPAFSLGWRISDEKFFKDNVSFINTLKVTGGWGQMGNQEIPNFQYLSIIQSGGGITYNFGSNTNIVDGSYVTSLSNPNITWERAEMSNVSLEFGLLQNKLNGVVTYFNKNTKDMLIPYSLVETYGATINIPGGNVTIPNQNLGSLNNRGVEVELNYSNMAGRVSYSAGVNASFIKNKVTHLYGTKADYIGSSFYGRQSIETSRTYEGQPIASFYGYKTNGLYQNQKDIDDDPNRKNDPNRGVIKPGDVRFLDVNGDGIVNDQDRVNLGDPNPRVTLGINGSVGYKGFDLAFLFAGAFGHKLYNADRLTGLDGTQVFNLYAEANNRWHGEGTSNSVPRLSRTNANQNNRSSDLWVESGNYLALKTVTLSYTFKNVQIAKVPMPQTRIYFSGYNLFYITKYKGYTPELGYTDGNKQRGVDVAQYPSARTLTIGATFNF</sequence>
<dbReference type="InterPro" id="IPR037066">
    <property type="entry name" value="Plug_dom_sf"/>
</dbReference>
<feature type="chain" id="PRO_5045454371" evidence="8">
    <location>
        <begin position="23"/>
        <end position="1028"/>
    </location>
</feature>
<keyword evidence="2 7" id="KW-0813">Transport</keyword>
<dbReference type="InterPro" id="IPR036942">
    <property type="entry name" value="Beta-barrel_TonB_sf"/>
</dbReference>
<proteinExistence type="inferred from homology"/>
<keyword evidence="6 7" id="KW-0998">Cell outer membrane</keyword>
<evidence type="ECO:0000256" key="8">
    <source>
        <dbReference type="SAM" id="SignalP"/>
    </source>
</evidence>
<dbReference type="Gene3D" id="2.170.130.10">
    <property type="entry name" value="TonB-dependent receptor, plug domain"/>
    <property type="match status" value="1"/>
</dbReference>
<evidence type="ECO:0000256" key="3">
    <source>
        <dbReference type="ARBA" id="ARBA00022452"/>
    </source>
</evidence>
<evidence type="ECO:0000256" key="2">
    <source>
        <dbReference type="ARBA" id="ARBA00022448"/>
    </source>
</evidence>
<dbReference type="InterPro" id="IPR012910">
    <property type="entry name" value="Plug_dom"/>
</dbReference>
<feature type="signal peptide" evidence="8">
    <location>
        <begin position="1"/>
        <end position="22"/>
    </location>
</feature>
<dbReference type="RefSeq" id="WP_369328265.1">
    <property type="nucleotide sequence ID" value="NZ_JAULBC010000001.1"/>
</dbReference>
<dbReference type="Pfam" id="PF07715">
    <property type="entry name" value="Plug"/>
    <property type="match status" value="1"/>
</dbReference>
<keyword evidence="4 7" id="KW-0812">Transmembrane</keyword>
<organism evidence="10 11">
    <name type="scientific">Danxiaibacter flavus</name>
    <dbReference type="NCBI Taxonomy" id="3049108"/>
    <lineage>
        <taxon>Bacteria</taxon>
        <taxon>Pseudomonadati</taxon>
        <taxon>Bacteroidota</taxon>
        <taxon>Chitinophagia</taxon>
        <taxon>Chitinophagales</taxon>
        <taxon>Chitinophagaceae</taxon>
        <taxon>Danxiaibacter</taxon>
    </lineage>
</organism>
<dbReference type="NCBIfam" id="TIGR04057">
    <property type="entry name" value="SusC_RagA_signa"/>
    <property type="match status" value="1"/>
</dbReference>
<dbReference type="Gene3D" id="2.60.40.1120">
    <property type="entry name" value="Carboxypeptidase-like, regulatory domain"/>
    <property type="match status" value="1"/>
</dbReference>
<keyword evidence="11" id="KW-1185">Reference proteome</keyword>
<dbReference type="PROSITE" id="PS52016">
    <property type="entry name" value="TONB_DEPENDENT_REC_3"/>
    <property type="match status" value="1"/>
</dbReference>
<dbReference type="SUPFAM" id="SSF49464">
    <property type="entry name" value="Carboxypeptidase regulatory domain-like"/>
    <property type="match status" value="1"/>
</dbReference>
<evidence type="ECO:0000256" key="5">
    <source>
        <dbReference type="ARBA" id="ARBA00023136"/>
    </source>
</evidence>
<dbReference type="InterPro" id="IPR023996">
    <property type="entry name" value="TonB-dep_OMP_SusC/RagA"/>
</dbReference>
<evidence type="ECO:0000256" key="1">
    <source>
        <dbReference type="ARBA" id="ARBA00004571"/>
    </source>
</evidence>
<protein>
    <submittedName>
        <fullName evidence="10">TonB-dependent receptor</fullName>
    </submittedName>
</protein>
<keyword evidence="8" id="KW-0732">Signal</keyword>
<comment type="caution">
    <text evidence="10">The sequence shown here is derived from an EMBL/GenBank/DDBJ whole genome shotgun (WGS) entry which is preliminary data.</text>
</comment>
<dbReference type="InterPro" id="IPR008969">
    <property type="entry name" value="CarboxyPept-like_regulatory"/>
</dbReference>
<evidence type="ECO:0000313" key="10">
    <source>
        <dbReference type="EMBL" id="MEX6686869.1"/>
    </source>
</evidence>
<dbReference type="Pfam" id="PF13715">
    <property type="entry name" value="CarbopepD_reg_2"/>
    <property type="match status" value="1"/>
</dbReference>
<evidence type="ECO:0000256" key="6">
    <source>
        <dbReference type="ARBA" id="ARBA00023237"/>
    </source>
</evidence>
<comment type="similarity">
    <text evidence="7">Belongs to the TonB-dependent receptor family.</text>
</comment>
<accession>A0ABV3ZEN2</accession>
<dbReference type="InterPro" id="IPR023997">
    <property type="entry name" value="TonB-dep_OMP_SusC/RagA_CS"/>
</dbReference>
<gene>
    <name evidence="10" type="ORF">QTN47_05155</name>
</gene>
<reference evidence="10 11" key="1">
    <citation type="submission" date="2023-07" db="EMBL/GenBank/DDBJ databases">
        <authorList>
            <person name="Lian W.-H."/>
        </authorList>
    </citation>
    <scope>NUCLEOTIDE SEQUENCE [LARGE SCALE GENOMIC DNA]</scope>
    <source>
        <strain evidence="10 11">SYSU DXS3180</strain>
    </source>
</reference>
<comment type="subcellular location">
    <subcellularLocation>
        <location evidence="1 7">Cell outer membrane</location>
        <topology evidence="1 7">Multi-pass membrane protein</topology>
    </subcellularLocation>
</comment>
<keyword evidence="3 7" id="KW-1134">Transmembrane beta strand</keyword>
<dbReference type="InterPro" id="IPR039426">
    <property type="entry name" value="TonB-dep_rcpt-like"/>
</dbReference>
<keyword evidence="10" id="KW-0675">Receptor</keyword>
<keyword evidence="5 7" id="KW-0472">Membrane</keyword>
<dbReference type="EMBL" id="JAULBC010000001">
    <property type="protein sequence ID" value="MEX6686869.1"/>
    <property type="molecule type" value="Genomic_DNA"/>
</dbReference>
<dbReference type="SUPFAM" id="SSF56935">
    <property type="entry name" value="Porins"/>
    <property type="match status" value="1"/>
</dbReference>
<dbReference type="Gene3D" id="2.40.170.20">
    <property type="entry name" value="TonB-dependent receptor, beta-barrel domain"/>
    <property type="match status" value="1"/>
</dbReference>
<evidence type="ECO:0000259" key="9">
    <source>
        <dbReference type="Pfam" id="PF07715"/>
    </source>
</evidence>
<evidence type="ECO:0000256" key="7">
    <source>
        <dbReference type="PROSITE-ProRule" id="PRU01360"/>
    </source>
</evidence>
<dbReference type="Proteomes" id="UP001560573">
    <property type="component" value="Unassembled WGS sequence"/>
</dbReference>
<name>A0ABV3ZEN2_9BACT</name>
<dbReference type="NCBIfam" id="TIGR04056">
    <property type="entry name" value="OMP_RagA_SusC"/>
    <property type="match status" value="1"/>
</dbReference>
<evidence type="ECO:0000313" key="11">
    <source>
        <dbReference type="Proteomes" id="UP001560573"/>
    </source>
</evidence>
<feature type="domain" description="TonB-dependent receptor plug" evidence="9">
    <location>
        <begin position="115"/>
        <end position="220"/>
    </location>
</feature>
<evidence type="ECO:0000256" key="4">
    <source>
        <dbReference type="ARBA" id="ARBA00022692"/>
    </source>
</evidence>